<dbReference type="EMBL" id="CP000271">
    <property type="protein sequence ID" value="ABE34795.1"/>
    <property type="molecule type" value="Genomic_DNA"/>
</dbReference>
<evidence type="ECO:0000256" key="1">
    <source>
        <dbReference type="SAM" id="MobiDB-lite"/>
    </source>
</evidence>
<feature type="compositionally biased region" description="Gly residues" evidence="1">
    <location>
        <begin position="73"/>
        <end position="90"/>
    </location>
</feature>
<evidence type="ECO:0000313" key="3">
    <source>
        <dbReference type="Proteomes" id="UP000001817"/>
    </source>
</evidence>
<name>Q13M94_PARXL</name>
<keyword evidence="3" id="KW-1185">Reference proteome</keyword>
<feature type="compositionally biased region" description="Low complexity" evidence="1">
    <location>
        <begin position="91"/>
        <end position="115"/>
    </location>
</feature>
<feature type="compositionally biased region" description="Polar residues" evidence="1">
    <location>
        <begin position="129"/>
        <end position="145"/>
    </location>
</feature>
<dbReference type="KEGG" id="bxe:Bxe_B1161"/>
<dbReference type="Proteomes" id="UP000001817">
    <property type="component" value="Chromosome 2"/>
</dbReference>
<feature type="compositionally biased region" description="Basic residues" evidence="1">
    <location>
        <begin position="116"/>
        <end position="125"/>
    </location>
</feature>
<protein>
    <submittedName>
        <fullName evidence="2">Uncharacterized protein</fullName>
    </submittedName>
</protein>
<dbReference type="eggNOG" id="ENOG50316KZ">
    <property type="taxonomic scope" value="Bacteria"/>
</dbReference>
<reference evidence="2 3" key="1">
    <citation type="journal article" date="2006" name="Proc. Natl. Acad. Sci. U.S.A.">
        <title>Burkholderia xenovorans LB400 harbors a multi-replicon, 9.73-Mbp genome shaped for versatility.</title>
        <authorList>
            <person name="Chain P.S."/>
            <person name="Denef V.J."/>
            <person name="Konstantinidis K.T."/>
            <person name="Vergez L.M."/>
            <person name="Agullo L."/>
            <person name="Reyes V.L."/>
            <person name="Hauser L."/>
            <person name="Cordova M."/>
            <person name="Gomez L."/>
            <person name="Gonzalez M."/>
            <person name="Land M."/>
            <person name="Lao V."/>
            <person name="Larimer F."/>
            <person name="LiPuma J.J."/>
            <person name="Mahenthiralingam E."/>
            <person name="Malfatti S.A."/>
            <person name="Marx C.J."/>
            <person name="Parnell J.J."/>
            <person name="Ramette A."/>
            <person name="Richardson P."/>
            <person name="Seeger M."/>
            <person name="Smith D."/>
            <person name="Spilker T."/>
            <person name="Sul W.J."/>
            <person name="Tsoi T.V."/>
            <person name="Ulrich L.E."/>
            <person name="Zhulin I.B."/>
            <person name="Tiedje J.M."/>
        </authorList>
    </citation>
    <scope>NUCLEOTIDE SEQUENCE [LARGE SCALE GENOMIC DNA]</scope>
    <source>
        <strain evidence="2 3">LB400</strain>
    </source>
</reference>
<evidence type="ECO:0000313" key="2">
    <source>
        <dbReference type="EMBL" id="ABE34795.1"/>
    </source>
</evidence>
<proteinExistence type="predicted"/>
<dbReference type="AlphaFoldDB" id="Q13M94"/>
<organism evidence="2 3">
    <name type="scientific">Paraburkholderia xenovorans (strain LB400)</name>
    <dbReference type="NCBI Taxonomy" id="266265"/>
    <lineage>
        <taxon>Bacteria</taxon>
        <taxon>Pseudomonadati</taxon>
        <taxon>Pseudomonadota</taxon>
        <taxon>Betaproteobacteria</taxon>
        <taxon>Burkholderiales</taxon>
        <taxon>Burkholderiaceae</taxon>
        <taxon>Paraburkholderia</taxon>
    </lineage>
</organism>
<sequence>MLACLKLFRSRSAWVSVAGTNAVLRHSPCSLFLQQRMQEPTLLTTQGENSMKTSQAWLVSALVVVSGAAFAQAGGGNGNGGNGGTGGSGNAHGAATAAPTTNGQPASGAMSSSGSKSHHMSKAKKPKTDSTNMPGADASSDTKGQ</sequence>
<accession>Q13M94</accession>
<feature type="region of interest" description="Disordered" evidence="1">
    <location>
        <begin position="73"/>
        <end position="145"/>
    </location>
</feature>
<gene>
    <name evidence="2" type="ORF">Bxe_B1161</name>
</gene>